<dbReference type="PANTHER" id="PTHR34590">
    <property type="entry name" value="OS03G0124300 PROTEIN-RELATED"/>
    <property type="match status" value="1"/>
</dbReference>
<evidence type="ECO:0000313" key="15">
    <source>
        <dbReference type="EMBL" id="KDP41347.1"/>
    </source>
</evidence>
<keyword evidence="5 13" id="KW-0732">Signal</keyword>
<dbReference type="Proteomes" id="UP000027138">
    <property type="component" value="Unassembled WGS sequence"/>
</dbReference>
<dbReference type="GO" id="GO:0005524">
    <property type="term" value="F:ATP binding"/>
    <property type="evidence" value="ECO:0007669"/>
    <property type="project" value="UniProtKB-KW"/>
</dbReference>
<dbReference type="STRING" id="180498.A0A067KYW8"/>
<evidence type="ECO:0000256" key="1">
    <source>
        <dbReference type="ARBA" id="ARBA00004479"/>
    </source>
</evidence>
<keyword evidence="6" id="KW-0547">Nucleotide-binding</keyword>
<evidence type="ECO:0000313" key="16">
    <source>
        <dbReference type="Proteomes" id="UP000027138"/>
    </source>
</evidence>
<gene>
    <name evidence="15" type="ORF">JCGZ_15754</name>
</gene>
<protein>
    <recommendedName>
        <fullName evidence="14">Malectin-like domain-containing protein</fullName>
    </recommendedName>
</protein>
<keyword evidence="3" id="KW-0808">Transferase</keyword>
<dbReference type="PANTHER" id="PTHR34590:SF5">
    <property type="entry name" value="OS04G0586500 PROTEIN"/>
    <property type="match status" value="1"/>
</dbReference>
<evidence type="ECO:0000256" key="9">
    <source>
        <dbReference type="ARBA" id="ARBA00022989"/>
    </source>
</evidence>
<dbReference type="Pfam" id="PF12819">
    <property type="entry name" value="Malectin_like"/>
    <property type="match status" value="1"/>
</dbReference>
<dbReference type="Gene3D" id="2.60.120.430">
    <property type="entry name" value="Galactose-binding lectin"/>
    <property type="match status" value="2"/>
</dbReference>
<dbReference type="FunFam" id="2.60.120.430:FF:000007">
    <property type="entry name" value="FERONIA receptor-like kinase"/>
    <property type="match status" value="1"/>
</dbReference>
<dbReference type="KEGG" id="jcu:105630968"/>
<evidence type="ECO:0000256" key="7">
    <source>
        <dbReference type="ARBA" id="ARBA00022777"/>
    </source>
</evidence>
<keyword evidence="8" id="KW-0067">ATP-binding</keyword>
<sequence length="478" mass="53829">MKTCSVFIFQLVYITFHLKLSVFAAYPPYEPLENIALDCGSFDFQTLSFDGRNWTSDGTFISQSNSTAASIVSSIDPGVPQVPYKTARLFFSEFTYNFNLTPGPKFLSLHFYPTSYPGFDASKAFLSVTEGNHTLLSNFSASLAANYKDVYAFSKEFIVHVKNHSLRLTFSPSSNASDAFAFVNGIEVVSMPRNLYVRGENVPLPFVGYLYNPIRLDNTYALETVYRINVGGEDISPKSDSGMFRTWKRDDQYIFGANFGHLASDYDLQVKYTPTVPAHTAPDLVYGTARFMGFDPRINLHFNLSWFFPVETGFLYLVRLHFCELDRSITKINQKVFSIYMNEETAQGQADVITWSGGQGVPVYKDYVVMIPVGKEGIQNLSLDLRPNTEPKPQYYDSFLNGIEVFKLNNYGGNLAGLNPPQMQNHEGSSVSSSTSSEKRLVRIIGAVMAFIIVCFLAFWIRLAKQTKKKTNKYVLIL</sequence>
<dbReference type="InterPro" id="IPR045272">
    <property type="entry name" value="ANXUR1/2-like"/>
</dbReference>
<dbReference type="InterPro" id="IPR024788">
    <property type="entry name" value="Malectin-like_Carb-bd_dom"/>
</dbReference>
<dbReference type="GO" id="GO:0004714">
    <property type="term" value="F:transmembrane receptor protein tyrosine kinase activity"/>
    <property type="evidence" value="ECO:0007669"/>
    <property type="project" value="InterPro"/>
</dbReference>
<organism evidence="15 16">
    <name type="scientific">Jatropha curcas</name>
    <name type="common">Barbados nut</name>
    <dbReference type="NCBI Taxonomy" id="180498"/>
    <lineage>
        <taxon>Eukaryota</taxon>
        <taxon>Viridiplantae</taxon>
        <taxon>Streptophyta</taxon>
        <taxon>Embryophyta</taxon>
        <taxon>Tracheophyta</taxon>
        <taxon>Spermatophyta</taxon>
        <taxon>Magnoliopsida</taxon>
        <taxon>eudicotyledons</taxon>
        <taxon>Gunneridae</taxon>
        <taxon>Pentapetalae</taxon>
        <taxon>rosids</taxon>
        <taxon>fabids</taxon>
        <taxon>Malpighiales</taxon>
        <taxon>Euphorbiaceae</taxon>
        <taxon>Crotonoideae</taxon>
        <taxon>Jatropheae</taxon>
        <taxon>Jatropha</taxon>
    </lineage>
</organism>
<name>A0A067KYW8_JATCU</name>
<evidence type="ECO:0000256" key="10">
    <source>
        <dbReference type="ARBA" id="ARBA00023136"/>
    </source>
</evidence>
<evidence type="ECO:0000256" key="8">
    <source>
        <dbReference type="ARBA" id="ARBA00022840"/>
    </source>
</evidence>
<dbReference type="EMBL" id="KK914318">
    <property type="protein sequence ID" value="KDP41347.1"/>
    <property type="molecule type" value="Genomic_DNA"/>
</dbReference>
<dbReference type="FunFam" id="2.60.120.430:FF:000003">
    <property type="entry name" value="FERONIA receptor-like kinase"/>
    <property type="match status" value="1"/>
</dbReference>
<evidence type="ECO:0000256" key="6">
    <source>
        <dbReference type="ARBA" id="ARBA00022741"/>
    </source>
</evidence>
<keyword evidence="11" id="KW-0325">Glycoprotein</keyword>
<dbReference type="AlphaFoldDB" id="A0A067KYW8"/>
<keyword evidence="2" id="KW-0723">Serine/threonine-protein kinase</keyword>
<reference evidence="15 16" key="1">
    <citation type="journal article" date="2014" name="PLoS ONE">
        <title>Global Analysis of Gene Expression Profiles in Physic Nut (Jatropha curcas L.) Seedlings Exposed to Salt Stress.</title>
        <authorList>
            <person name="Zhang L."/>
            <person name="Zhang C."/>
            <person name="Wu P."/>
            <person name="Chen Y."/>
            <person name="Li M."/>
            <person name="Jiang H."/>
            <person name="Wu G."/>
        </authorList>
    </citation>
    <scope>NUCLEOTIDE SEQUENCE [LARGE SCALE GENOMIC DNA]</scope>
    <source>
        <strain evidence="16">cv. GZQX0401</strain>
        <tissue evidence="15">Young leaves</tissue>
    </source>
</reference>
<keyword evidence="9 12" id="KW-1133">Transmembrane helix</keyword>
<evidence type="ECO:0000259" key="14">
    <source>
        <dbReference type="Pfam" id="PF12819"/>
    </source>
</evidence>
<keyword evidence="16" id="KW-1185">Reference proteome</keyword>
<feature type="transmembrane region" description="Helical" evidence="12">
    <location>
        <begin position="441"/>
        <end position="463"/>
    </location>
</feature>
<evidence type="ECO:0000256" key="4">
    <source>
        <dbReference type="ARBA" id="ARBA00022692"/>
    </source>
</evidence>
<dbReference type="GO" id="GO:0004674">
    <property type="term" value="F:protein serine/threonine kinase activity"/>
    <property type="evidence" value="ECO:0007669"/>
    <property type="project" value="UniProtKB-KW"/>
</dbReference>
<evidence type="ECO:0000256" key="11">
    <source>
        <dbReference type="ARBA" id="ARBA00023180"/>
    </source>
</evidence>
<evidence type="ECO:0000256" key="12">
    <source>
        <dbReference type="SAM" id="Phobius"/>
    </source>
</evidence>
<keyword evidence="10 12" id="KW-0472">Membrane</keyword>
<evidence type="ECO:0000256" key="3">
    <source>
        <dbReference type="ARBA" id="ARBA00022679"/>
    </source>
</evidence>
<proteinExistence type="predicted"/>
<dbReference type="OrthoDB" id="1903759at2759"/>
<evidence type="ECO:0000256" key="5">
    <source>
        <dbReference type="ARBA" id="ARBA00022729"/>
    </source>
</evidence>
<feature type="signal peptide" evidence="13">
    <location>
        <begin position="1"/>
        <end position="24"/>
    </location>
</feature>
<comment type="subcellular location">
    <subcellularLocation>
        <location evidence="1">Membrane</location>
        <topology evidence="1">Single-pass type I membrane protein</topology>
    </subcellularLocation>
</comment>
<evidence type="ECO:0000256" key="2">
    <source>
        <dbReference type="ARBA" id="ARBA00022527"/>
    </source>
</evidence>
<keyword evidence="4 12" id="KW-0812">Transmembrane</keyword>
<keyword evidence="7" id="KW-0418">Kinase</keyword>
<feature type="chain" id="PRO_5001643362" description="Malectin-like domain-containing protein" evidence="13">
    <location>
        <begin position="25"/>
        <end position="478"/>
    </location>
</feature>
<evidence type="ECO:0000256" key="13">
    <source>
        <dbReference type="SAM" id="SignalP"/>
    </source>
</evidence>
<dbReference type="GO" id="GO:0016020">
    <property type="term" value="C:membrane"/>
    <property type="evidence" value="ECO:0007669"/>
    <property type="project" value="UniProtKB-SubCell"/>
</dbReference>
<accession>A0A067KYW8</accession>
<feature type="domain" description="Malectin-like" evidence="14">
    <location>
        <begin position="37"/>
        <end position="407"/>
    </location>
</feature>